<accession>A0AAX3MSV4</accession>
<organism evidence="1 3">
    <name type="scientific">Paenibacillus urinalis</name>
    <dbReference type="NCBI Taxonomy" id="521520"/>
    <lineage>
        <taxon>Bacteria</taxon>
        <taxon>Bacillati</taxon>
        <taxon>Bacillota</taxon>
        <taxon>Bacilli</taxon>
        <taxon>Bacillales</taxon>
        <taxon>Paenibacillaceae</taxon>
        <taxon>Paenibacillus</taxon>
    </lineage>
</organism>
<dbReference type="RefSeq" id="WP_274337221.1">
    <property type="nucleotide sequence ID" value="NZ_CP118101.1"/>
</dbReference>
<keyword evidence="4" id="KW-1185">Reference proteome</keyword>
<evidence type="ECO:0000313" key="1">
    <source>
        <dbReference type="EMBL" id="WDH80703.1"/>
    </source>
</evidence>
<gene>
    <name evidence="1" type="ORF">PUW23_14195</name>
    <name evidence="2" type="ORF">PUW25_13940</name>
</gene>
<dbReference type="EMBL" id="CP118101">
    <property type="protein sequence ID" value="WDH80703.1"/>
    <property type="molecule type" value="Genomic_DNA"/>
</dbReference>
<reference evidence="1 4" key="1">
    <citation type="submission" date="2023-02" db="EMBL/GenBank/DDBJ databases">
        <title>Pathogen: clinical or host-associated sample.</title>
        <authorList>
            <person name="Hergert J."/>
            <person name="Casey R."/>
            <person name="Wagner J."/>
            <person name="Young E.L."/>
            <person name="Oakeson K.F."/>
        </authorList>
    </citation>
    <scope>NUCLEOTIDE SEQUENCE</scope>
    <source>
        <strain evidence="2 4">2022CK-00829</strain>
        <strain evidence="1">2022CK-00830</strain>
    </source>
</reference>
<dbReference type="EMBL" id="CP118108">
    <property type="protein sequence ID" value="WDI00400.1"/>
    <property type="molecule type" value="Genomic_DNA"/>
</dbReference>
<sequence>MNQRFRITRSMQDAGEAQDISLDECKAYFAGKTDFTYETVLTVKGPESTMSIKGDFFMWELGEMRIPFRHYDGDIYVAISQEEVVPMMMEVASDLRADIVEG</sequence>
<evidence type="ECO:0000313" key="2">
    <source>
        <dbReference type="EMBL" id="WDI00400.1"/>
    </source>
</evidence>
<dbReference type="AlphaFoldDB" id="A0AAX3MSV4"/>
<dbReference type="Proteomes" id="UP001221519">
    <property type="component" value="Chromosome"/>
</dbReference>
<proteinExistence type="predicted"/>
<evidence type="ECO:0000313" key="4">
    <source>
        <dbReference type="Proteomes" id="UP001221519"/>
    </source>
</evidence>
<evidence type="ECO:0008006" key="5">
    <source>
        <dbReference type="Google" id="ProtNLM"/>
    </source>
</evidence>
<evidence type="ECO:0000313" key="3">
    <source>
        <dbReference type="Proteomes" id="UP001220962"/>
    </source>
</evidence>
<protein>
    <recommendedName>
        <fullName evidence="5">Excinuclease</fullName>
    </recommendedName>
</protein>
<name>A0AAX3MSV4_9BACL</name>
<dbReference type="Proteomes" id="UP001220962">
    <property type="component" value="Chromosome"/>
</dbReference>